<keyword evidence="2" id="KW-0813">Transport</keyword>
<organism evidence="9 10">
    <name type="scientific">Archangium lansingense</name>
    <dbReference type="NCBI Taxonomy" id="2995310"/>
    <lineage>
        <taxon>Bacteria</taxon>
        <taxon>Pseudomonadati</taxon>
        <taxon>Myxococcota</taxon>
        <taxon>Myxococcia</taxon>
        <taxon>Myxococcales</taxon>
        <taxon>Cystobacterineae</taxon>
        <taxon>Archangiaceae</taxon>
        <taxon>Archangium</taxon>
    </lineage>
</organism>
<evidence type="ECO:0000259" key="8">
    <source>
        <dbReference type="PROSITE" id="PS50850"/>
    </source>
</evidence>
<proteinExistence type="predicted"/>
<gene>
    <name evidence="9" type="ORF">OV287_05950</name>
</gene>
<protein>
    <submittedName>
        <fullName evidence="9">MFS transporter</fullName>
    </submittedName>
</protein>
<reference evidence="9 10" key="1">
    <citation type="submission" date="2022-11" db="EMBL/GenBank/DDBJ databases">
        <title>Minimal conservation of predation-associated metabolite biosynthetic gene clusters underscores biosynthetic potential of Myxococcota including descriptions for ten novel species: Archangium lansinium sp. nov., Myxococcus landrumus sp. nov., Nannocystis bai.</title>
        <authorList>
            <person name="Ahearne A."/>
            <person name="Stevens C."/>
            <person name="Phillips K."/>
        </authorList>
    </citation>
    <scope>NUCLEOTIDE SEQUENCE [LARGE SCALE GENOMIC DNA]</scope>
    <source>
        <strain evidence="9 10">MIWBW</strain>
    </source>
</reference>
<keyword evidence="6 7" id="KW-0472">Membrane</keyword>
<keyword evidence="10" id="KW-1185">Reference proteome</keyword>
<comment type="caution">
    <text evidence="9">The sequence shown here is derived from an EMBL/GenBank/DDBJ whole genome shotgun (WGS) entry which is preliminary data.</text>
</comment>
<name>A0ABT3ZXA0_9BACT</name>
<evidence type="ECO:0000256" key="6">
    <source>
        <dbReference type="ARBA" id="ARBA00023136"/>
    </source>
</evidence>
<dbReference type="SUPFAM" id="SSF103473">
    <property type="entry name" value="MFS general substrate transporter"/>
    <property type="match status" value="1"/>
</dbReference>
<dbReference type="Pfam" id="PF07690">
    <property type="entry name" value="MFS_1"/>
    <property type="match status" value="1"/>
</dbReference>
<dbReference type="PANTHER" id="PTHR23517:SF2">
    <property type="entry name" value="MULTIDRUG RESISTANCE PROTEIN MDTH"/>
    <property type="match status" value="1"/>
</dbReference>
<evidence type="ECO:0000256" key="7">
    <source>
        <dbReference type="SAM" id="Phobius"/>
    </source>
</evidence>
<keyword evidence="5 7" id="KW-1133">Transmembrane helix</keyword>
<feature type="transmembrane region" description="Helical" evidence="7">
    <location>
        <begin position="222"/>
        <end position="241"/>
    </location>
</feature>
<dbReference type="InterPro" id="IPR005829">
    <property type="entry name" value="Sugar_transporter_CS"/>
</dbReference>
<evidence type="ECO:0000256" key="2">
    <source>
        <dbReference type="ARBA" id="ARBA00022448"/>
    </source>
</evidence>
<feature type="transmembrane region" description="Helical" evidence="7">
    <location>
        <begin position="289"/>
        <end position="306"/>
    </location>
</feature>
<evidence type="ECO:0000256" key="1">
    <source>
        <dbReference type="ARBA" id="ARBA00004651"/>
    </source>
</evidence>
<feature type="transmembrane region" description="Helical" evidence="7">
    <location>
        <begin position="312"/>
        <end position="338"/>
    </location>
</feature>
<dbReference type="InterPro" id="IPR036259">
    <property type="entry name" value="MFS_trans_sf"/>
</dbReference>
<dbReference type="RefSeq" id="WP_267533007.1">
    <property type="nucleotide sequence ID" value="NZ_JAPNKA010000001.1"/>
</dbReference>
<feature type="transmembrane region" description="Helical" evidence="7">
    <location>
        <begin position="376"/>
        <end position="399"/>
    </location>
</feature>
<feature type="transmembrane region" description="Helical" evidence="7">
    <location>
        <begin position="146"/>
        <end position="165"/>
    </location>
</feature>
<dbReference type="CDD" id="cd17329">
    <property type="entry name" value="MFS_MdtH_MDR_like"/>
    <property type="match status" value="1"/>
</dbReference>
<comment type="subcellular location">
    <subcellularLocation>
        <location evidence="1">Cell membrane</location>
        <topology evidence="1">Multi-pass membrane protein</topology>
    </subcellularLocation>
</comment>
<feature type="transmembrane region" description="Helical" evidence="7">
    <location>
        <begin position="24"/>
        <end position="47"/>
    </location>
</feature>
<evidence type="ECO:0000256" key="3">
    <source>
        <dbReference type="ARBA" id="ARBA00022475"/>
    </source>
</evidence>
<feature type="transmembrane region" description="Helical" evidence="7">
    <location>
        <begin position="59"/>
        <end position="80"/>
    </location>
</feature>
<evidence type="ECO:0000256" key="4">
    <source>
        <dbReference type="ARBA" id="ARBA00022692"/>
    </source>
</evidence>
<dbReference type="Proteomes" id="UP001207654">
    <property type="component" value="Unassembled WGS sequence"/>
</dbReference>
<keyword evidence="3" id="KW-1003">Cell membrane</keyword>
<evidence type="ECO:0000313" key="9">
    <source>
        <dbReference type="EMBL" id="MCY1074023.1"/>
    </source>
</evidence>
<evidence type="ECO:0000313" key="10">
    <source>
        <dbReference type="Proteomes" id="UP001207654"/>
    </source>
</evidence>
<evidence type="ECO:0000256" key="5">
    <source>
        <dbReference type="ARBA" id="ARBA00022989"/>
    </source>
</evidence>
<dbReference type="InterPro" id="IPR011701">
    <property type="entry name" value="MFS"/>
</dbReference>
<dbReference type="EMBL" id="JAPNKA010000001">
    <property type="protein sequence ID" value="MCY1074023.1"/>
    <property type="molecule type" value="Genomic_DNA"/>
</dbReference>
<dbReference type="InterPro" id="IPR020846">
    <property type="entry name" value="MFS_dom"/>
</dbReference>
<sequence>MKHLLGQLRAEFRATAGGLPGTYWYLWTGTLVNRLGAFVVPFLTLYLTRERGFRVEEAGLVVSLHGTGGVLAGLVGGTLADRIGRRKTLVAGLWLGSAAMLSLGFAQATWHICVSAFMLGLLGDLYRPAVSAAIADVVKPADRTRAYGLLYWVVNVGFSIALPLAGLASRFGFLALFVADACTTFLYGLIVWWKVPETRPERAAPAADSTQRLPSLAPFRDAVFLAFALPILLTSIIFSQNNVTLPLDLTSRGMSLATFGTVLSVNGVLIVLLQPFAGRAIGRIRRATSLAWASGLTGLGFGMHALGASPGLAVLAVVIWTLGEIAQAPVASAVVADLAPPEQRGTYQGAYYMLWALSAGIAPTLGSWVMGHYGAYTLWGGCLAVGVFAAGWHLAVADARRHRMEALRRTRSDLSASLD</sequence>
<accession>A0ABT3ZXA0</accession>
<feature type="transmembrane region" description="Helical" evidence="7">
    <location>
        <begin position="100"/>
        <end position="125"/>
    </location>
</feature>
<keyword evidence="4 7" id="KW-0812">Transmembrane</keyword>
<feature type="transmembrane region" description="Helical" evidence="7">
    <location>
        <begin position="253"/>
        <end position="277"/>
    </location>
</feature>
<feature type="transmembrane region" description="Helical" evidence="7">
    <location>
        <begin position="171"/>
        <end position="193"/>
    </location>
</feature>
<dbReference type="PROSITE" id="PS50850">
    <property type="entry name" value="MFS"/>
    <property type="match status" value="1"/>
</dbReference>
<dbReference type="InterPro" id="IPR050171">
    <property type="entry name" value="MFS_Transporters"/>
</dbReference>
<feature type="transmembrane region" description="Helical" evidence="7">
    <location>
        <begin position="350"/>
        <end position="370"/>
    </location>
</feature>
<dbReference type="PROSITE" id="PS00216">
    <property type="entry name" value="SUGAR_TRANSPORT_1"/>
    <property type="match status" value="1"/>
</dbReference>
<dbReference type="Gene3D" id="1.20.1250.20">
    <property type="entry name" value="MFS general substrate transporter like domains"/>
    <property type="match status" value="2"/>
</dbReference>
<feature type="domain" description="Major facilitator superfamily (MFS) profile" evidence="8">
    <location>
        <begin position="22"/>
        <end position="398"/>
    </location>
</feature>
<dbReference type="PANTHER" id="PTHR23517">
    <property type="entry name" value="RESISTANCE PROTEIN MDTM, PUTATIVE-RELATED-RELATED"/>
    <property type="match status" value="1"/>
</dbReference>